<organism evidence="3 4">
    <name type="scientific">Acer yangbiense</name>
    <dbReference type="NCBI Taxonomy" id="1000413"/>
    <lineage>
        <taxon>Eukaryota</taxon>
        <taxon>Viridiplantae</taxon>
        <taxon>Streptophyta</taxon>
        <taxon>Embryophyta</taxon>
        <taxon>Tracheophyta</taxon>
        <taxon>Spermatophyta</taxon>
        <taxon>Magnoliopsida</taxon>
        <taxon>eudicotyledons</taxon>
        <taxon>Gunneridae</taxon>
        <taxon>Pentapetalae</taxon>
        <taxon>rosids</taxon>
        <taxon>malvids</taxon>
        <taxon>Sapindales</taxon>
        <taxon>Sapindaceae</taxon>
        <taxon>Hippocastanoideae</taxon>
        <taxon>Acereae</taxon>
        <taxon>Acer</taxon>
    </lineage>
</organism>
<dbReference type="PANTHER" id="PTHR31286:SF167">
    <property type="entry name" value="OS09G0268800 PROTEIN"/>
    <property type="match status" value="1"/>
</dbReference>
<evidence type="ECO:0000259" key="2">
    <source>
        <dbReference type="Pfam" id="PF14392"/>
    </source>
</evidence>
<evidence type="ECO:0000256" key="1">
    <source>
        <dbReference type="SAM" id="MobiDB-lite"/>
    </source>
</evidence>
<feature type="domain" description="Zinc knuckle CX2CX4HX4C" evidence="2">
    <location>
        <begin position="84"/>
        <end position="127"/>
    </location>
</feature>
<dbReference type="EMBL" id="VAHF01000002">
    <property type="protein sequence ID" value="TXG69365.1"/>
    <property type="molecule type" value="Genomic_DNA"/>
</dbReference>
<dbReference type="Proteomes" id="UP000323000">
    <property type="component" value="Chromosome 2"/>
</dbReference>
<sequence>MVWSRGPWHFDHCLIVLEKSKGTGDISKLPFCSVDFWVQIHNLPLMCMNRRMAKYLAEQIGLVVELPADSRECWGRFIRVKVRIDITKPLKRCVRLTVDNTEEVITAILLYERLLEFCYACGIIGHGLRDRPDDEARLGALEEETTKYGIAPTPNPSKNQNERNSGSNKISGHNSNESVNPKKLMTELIPVSTTREEYERGNGVGLLPDTVSKTQPLNFPNEEADKFHLTAYNEVTQTGGIHGFEEGRDMEIVKAREINPVATVSQVDVSENQGNSSKPGIRK</sequence>
<feature type="compositionally biased region" description="Polar residues" evidence="1">
    <location>
        <begin position="156"/>
        <end position="179"/>
    </location>
</feature>
<comment type="caution">
    <text evidence="3">The sequence shown here is derived from an EMBL/GenBank/DDBJ whole genome shotgun (WGS) entry which is preliminary data.</text>
</comment>
<dbReference type="InterPro" id="IPR040256">
    <property type="entry name" value="At4g02000-like"/>
</dbReference>
<name>A0A5C7IJQ8_9ROSI</name>
<protein>
    <recommendedName>
        <fullName evidence="2">Zinc knuckle CX2CX4HX4C domain-containing protein</fullName>
    </recommendedName>
</protein>
<dbReference type="AlphaFoldDB" id="A0A5C7IJQ8"/>
<dbReference type="OrthoDB" id="1707487at2759"/>
<dbReference type="PANTHER" id="PTHR31286">
    <property type="entry name" value="GLYCINE-RICH CELL WALL STRUCTURAL PROTEIN 1.8-LIKE"/>
    <property type="match status" value="1"/>
</dbReference>
<feature type="region of interest" description="Disordered" evidence="1">
    <location>
        <begin position="144"/>
        <end position="182"/>
    </location>
</feature>
<dbReference type="InterPro" id="IPR025836">
    <property type="entry name" value="Zn_knuckle_CX2CX4HX4C"/>
</dbReference>
<accession>A0A5C7IJQ8</accession>
<evidence type="ECO:0000313" key="4">
    <source>
        <dbReference type="Proteomes" id="UP000323000"/>
    </source>
</evidence>
<keyword evidence="4" id="KW-1185">Reference proteome</keyword>
<evidence type="ECO:0000313" key="3">
    <source>
        <dbReference type="EMBL" id="TXG69365.1"/>
    </source>
</evidence>
<reference evidence="4" key="1">
    <citation type="journal article" date="2019" name="Gigascience">
        <title>De novo genome assembly of the endangered Acer yangbiense, a plant species with extremely small populations endemic to Yunnan Province, China.</title>
        <authorList>
            <person name="Yang J."/>
            <person name="Wariss H.M."/>
            <person name="Tao L."/>
            <person name="Zhang R."/>
            <person name="Yun Q."/>
            <person name="Hollingsworth P."/>
            <person name="Dao Z."/>
            <person name="Luo G."/>
            <person name="Guo H."/>
            <person name="Ma Y."/>
            <person name="Sun W."/>
        </authorList>
    </citation>
    <scope>NUCLEOTIDE SEQUENCE [LARGE SCALE GENOMIC DNA]</scope>
    <source>
        <strain evidence="4">cv. Malutang</strain>
    </source>
</reference>
<gene>
    <name evidence="3" type="ORF">EZV62_004300</name>
</gene>
<dbReference type="Pfam" id="PF14392">
    <property type="entry name" value="zf-CCHC_4"/>
    <property type="match status" value="1"/>
</dbReference>
<proteinExistence type="predicted"/>